<feature type="region of interest" description="Disordered" evidence="12">
    <location>
        <begin position="497"/>
        <end position="517"/>
    </location>
</feature>
<feature type="compositionally biased region" description="Polar residues" evidence="12">
    <location>
        <begin position="387"/>
        <end position="397"/>
    </location>
</feature>
<dbReference type="GO" id="GO:0061709">
    <property type="term" value="P:reticulophagy"/>
    <property type="evidence" value="ECO:0007669"/>
    <property type="project" value="TreeGrafter"/>
</dbReference>
<dbReference type="Pfam" id="PF13329">
    <property type="entry name" value="ATG2_CAD"/>
    <property type="match status" value="1"/>
</dbReference>
<reference evidence="13 14" key="1">
    <citation type="submission" date="2020-04" db="EMBL/GenBank/DDBJ databases">
        <title>Perkinsus chesapeaki whole genome sequence.</title>
        <authorList>
            <person name="Bogema D.R."/>
        </authorList>
    </citation>
    <scope>NUCLEOTIDE SEQUENCE [LARGE SCALE GENOMIC DNA]</scope>
    <source>
        <strain evidence="13">ATCC PRA-425</strain>
    </source>
</reference>
<dbReference type="GO" id="GO:0000422">
    <property type="term" value="P:autophagy of mitochondrion"/>
    <property type="evidence" value="ECO:0007669"/>
    <property type="project" value="TreeGrafter"/>
</dbReference>
<organism evidence="13 14">
    <name type="scientific">Perkinsus chesapeaki</name>
    <name type="common">Clam parasite</name>
    <name type="synonym">Perkinsus andrewsi</name>
    <dbReference type="NCBI Taxonomy" id="330153"/>
    <lineage>
        <taxon>Eukaryota</taxon>
        <taxon>Sar</taxon>
        <taxon>Alveolata</taxon>
        <taxon>Perkinsozoa</taxon>
        <taxon>Perkinsea</taxon>
        <taxon>Perkinsida</taxon>
        <taxon>Perkinsidae</taxon>
        <taxon>Perkinsus</taxon>
    </lineage>
</organism>
<dbReference type="AlphaFoldDB" id="A0A7J6LN50"/>
<comment type="catalytic activity">
    <reaction evidence="11">
        <text>a 1,2-diacyl-sn-glycero-3-phosphoethanolamine(in) = a 1,2-diacyl-sn-glycero-3-phosphoethanolamine(out)</text>
        <dbReference type="Rhea" id="RHEA:38895"/>
        <dbReference type="ChEBI" id="CHEBI:64612"/>
    </reaction>
</comment>
<evidence type="ECO:0000256" key="11">
    <source>
        <dbReference type="ARBA" id="ARBA00024615"/>
    </source>
</evidence>
<feature type="non-terminal residue" evidence="13">
    <location>
        <position position="1"/>
    </location>
</feature>
<evidence type="ECO:0000256" key="9">
    <source>
        <dbReference type="ARBA" id="ARBA00023136"/>
    </source>
</evidence>
<comment type="similarity">
    <text evidence="3">Belongs to the ATG2 family.</text>
</comment>
<dbReference type="Proteomes" id="UP000591131">
    <property type="component" value="Unassembled WGS sequence"/>
</dbReference>
<keyword evidence="8" id="KW-0445">Lipid transport</keyword>
<keyword evidence="14" id="KW-1185">Reference proteome</keyword>
<dbReference type="GO" id="GO:0034727">
    <property type="term" value="P:piecemeal microautophagy of the nucleus"/>
    <property type="evidence" value="ECO:0007669"/>
    <property type="project" value="TreeGrafter"/>
</dbReference>
<dbReference type="OrthoDB" id="449486at2759"/>
<evidence type="ECO:0000256" key="6">
    <source>
        <dbReference type="ARBA" id="ARBA00022824"/>
    </source>
</evidence>
<evidence type="ECO:0000256" key="2">
    <source>
        <dbReference type="ARBA" id="ARBA00004623"/>
    </source>
</evidence>
<proteinExistence type="inferred from homology"/>
<keyword evidence="9" id="KW-0472">Membrane</keyword>
<dbReference type="GO" id="GO:0061723">
    <property type="term" value="P:glycophagy"/>
    <property type="evidence" value="ECO:0007669"/>
    <property type="project" value="TreeGrafter"/>
</dbReference>
<dbReference type="GO" id="GO:0061908">
    <property type="term" value="C:phagophore"/>
    <property type="evidence" value="ECO:0007669"/>
    <property type="project" value="TreeGrafter"/>
</dbReference>
<comment type="catalytic activity">
    <reaction evidence="10">
        <text>a 1,2-diacyl-sn-glycero-3-phospho-L-serine(in) = a 1,2-diacyl-sn-glycero-3-phospho-L-serine(out)</text>
        <dbReference type="Rhea" id="RHEA:38663"/>
        <dbReference type="ChEBI" id="CHEBI:57262"/>
    </reaction>
</comment>
<dbReference type="PANTHER" id="PTHR13190">
    <property type="entry name" value="AUTOPHAGY-RELATED 2, ISOFORM A"/>
    <property type="match status" value="1"/>
</dbReference>
<feature type="region of interest" description="Disordered" evidence="12">
    <location>
        <begin position="381"/>
        <end position="404"/>
    </location>
</feature>
<dbReference type="GO" id="GO:0000045">
    <property type="term" value="P:autophagosome assembly"/>
    <property type="evidence" value="ECO:0007669"/>
    <property type="project" value="TreeGrafter"/>
</dbReference>
<evidence type="ECO:0000313" key="14">
    <source>
        <dbReference type="Proteomes" id="UP000591131"/>
    </source>
</evidence>
<dbReference type="EMBL" id="JAAPAO010000402">
    <property type="protein sequence ID" value="KAF4660729.1"/>
    <property type="molecule type" value="Genomic_DNA"/>
</dbReference>
<evidence type="ECO:0000256" key="12">
    <source>
        <dbReference type="SAM" id="MobiDB-lite"/>
    </source>
</evidence>
<dbReference type="GO" id="GO:0005789">
    <property type="term" value="C:endoplasmic reticulum membrane"/>
    <property type="evidence" value="ECO:0007669"/>
    <property type="project" value="UniProtKB-SubCell"/>
</dbReference>
<evidence type="ECO:0000313" key="13">
    <source>
        <dbReference type="EMBL" id="KAF4660729.1"/>
    </source>
</evidence>
<comment type="caution">
    <text evidence="13">The sequence shown here is derived from an EMBL/GenBank/DDBJ whole genome shotgun (WGS) entry which is preliminary data.</text>
</comment>
<accession>A0A7J6LN50</accession>
<dbReference type="GO" id="GO:0034045">
    <property type="term" value="C:phagophore assembly site membrane"/>
    <property type="evidence" value="ECO:0007669"/>
    <property type="project" value="UniProtKB-SubCell"/>
</dbReference>
<keyword evidence="6" id="KW-0256">Endoplasmic reticulum</keyword>
<gene>
    <name evidence="13" type="primary">ATG2A_1</name>
    <name evidence="13" type="ORF">FOL47_007038</name>
</gene>
<dbReference type="GO" id="GO:0006869">
    <property type="term" value="P:lipid transport"/>
    <property type="evidence" value="ECO:0007669"/>
    <property type="project" value="UniProtKB-KW"/>
</dbReference>
<sequence length="517" mass="56656">RSVSSSSGHIRASTRPKKPTICAGLKDVATTVVSKPLAAATSRQTSVWVGIGDVSIADLLEASVYQYLLVYYEGAKGEQPKAANVPLVLLRYDTSPGAQTKSDTQISHARVELSILPLRLTLDQDTLNWLDVFAENVNMHVYAAVDLKLMGDFEKEEVPEARGELVEARQAELEHLGSSALRTPKIPPSIWLDSFKISEVVACIDYRCKRVNLKRLRRGDRAELINLLPILEGLEVKLRSAHLRGLRNVTELSGQLIESWKGDMSKAQMLRSVCRMTPIRSLTNISCSLTELLSLPFLQYRYTSPIDSVARDPRTGRRLGWWRQLSEFATCLTIESLTALERAVSTTQSVLETASDLVDATAPSSLVSSSSADWTAVECVDDRDSDSASQRHLTSGSMADDDDDEWLSVGRGAVRDRHFAPSSGVEQLQFITQRLSRDIQNTGRDALIAPLQDYAHGRASTESVVVSVARGVPLCILRPAAGATEAVSVALRTATSSLDKGQAEKERERKFKGPGIV</sequence>
<evidence type="ECO:0000256" key="4">
    <source>
        <dbReference type="ARBA" id="ARBA00018070"/>
    </source>
</evidence>
<evidence type="ECO:0000256" key="1">
    <source>
        <dbReference type="ARBA" id="ARBA00004406"/>
    </source>
</evidence>
<feature type="compositionally biased region" description="Basic and acidic residues" evidence="12">
    <location>
        <begin position="501"/>
        <end position="511"/>
    </location>
</feature>
<dbReference type="GO" id="GO:0043495">
    <property type="term" value="F:protein-membrane adaptor activity"/>
    <property type="evidence" value="ECO:0007669"/>
    <property type="project" value="TreeGrafter"/>
</dbReference>
<evidence type="ECO:0000256" key="10">
    <source>
        <dbReference type="ARBA" id="ARBA00024479"/>
    </source>
</evidence>
<evidence type="ECO:0000256" key="7">
    <source>
        <dbReference type="ARBA" id="ARBA00023006"/>
    </source>
</evidence>
<evidence type="ECO:0000256" key="3">
    <source>
        <dbReference type="ARBA" id="ARBA00009714"/>
    </source>
</evidence>
<comment type="subcellular location">
    <subcellularLocation>
        <location evidence="1">Endoplasmic reticulum membrane</location>
        <topology evidence="1">Peripheral membrane protein</topology>
    </subcellularLocation>
    <subcellularLocation>
        <location evidence="2">Preautophagosomal structure membrane</location>
        <topology evidence="2">Peripheral membrane protein</topology>
    </subcellularLocation>
</comment>
<keyword evidence="5" id="KW-0813">Transport</keyword>
<dbReference type="PANTHER" id="PTHR13190:SF1">
    <property type="entry name" value="AUTOPHAGY-RELATED 2, ISOFORM A"/>
    <property type="match status" value="1"/>
</dbReference>
<name>A0A7J6LN50_PERCH</name>
<evidence type="ECO:0000256" key="5">
    <source>
        <dbReference type="ARBA" id="ARBA00022448"/>
    </source>
</evidence>
<keyword evidence="7" id="KW-0072">Autophagy</keyword>
<evidence type="ECO:0000256" key="8">
    <source>
        <dbReference type="ARBA" id="ARBA00023055"/>
    </source>
</evidence>
<dbReference type="InterPro" id="IPR026849">
    <property type="entry name" value="ATG2"/>
</dbReference>
<dbReference type="GO" id="GO:0032266">
    <property type="term" value="F:phosphatidylinositol-3-phosphate binding"/>
    <property type="evidence" value="ECO:0007669"/>
    <property type="project" value="TreeGrafter"/>
</dbReference>
<protein>
    <recommendedName>
        <fullName evidence="4">Autophagy-related protein 2</fullName>
    </recommendedName>
</protein>